<dbReference type="Pfam" id="PF00196">
    <property type="entry name" value="GerE"/>
    <property type="match status" value="1"/>
</dbReference>
<dbReference type="PRINTS" id="PR00038">
    <property type="entry name" value="HTHLUXR"/>
</dbReference>
<protein>
    <submittedName>
        <fullName evidence="5">Helix-turn-helix transcriptional regulator</fullName>
    </submittedName>
</protein>
<keyword evidence="6" id="KW-1185">Reference proteome</keyword>
<feature type="domain" description="HTH luxR-type" evidence="4">
    <location>
        <begin position="182"/>
        <end position="247"/>
    </location>
</feature>
<dbReference type="GO" id="GO:0003677">
    <property type="term" value="F:DNA binding"/>
    <property type="evidence" value="ECO:0007669"/>
    <property type="project" value="UniProtKB-KW"/>
</dbReference>
<dbReference type="InterPro" id="IPR000792">
    <property type="entry name" value="Tscrpt_reg_LuxR_C"/>
</dbReference>
<accession>A0A246JTQ2</accession>
<evidence type="ECO:0000256" key="1">
    <source>
        <dbReference type="ARBA" id="ARBA00023015"/>
    </source>
</evidence>
<dbReference type="SMART" id="SM00421">
    <property type="entry name" value="HTH_LUXR"/>
    <property type="match status" value="1"/>
</dbReference>
<sequence>MSEGCLTGPTSQSWAAMPALIAAVQAAGDAIGLPFIAAQADLGDPEPMSDAHGRPYAETSFRWIDPDHAYWRDRKLALHIAFLTAARLTAEPFYYSDGELRSWRATQLLDAVDCEQAKNTSNFGEAIIAPVHLPRGLVGAVFWCSREPVGVAALFDRHAGDLHNLALKLVATHNEARGRPRNATVPQTLTRREVQCLRWAAAGKTDGEIGIILTLSVSTVRFHLRNAAAKLGATGRAQSIQIAAGLGFVGARAA</sequence>
<evidence type="ECO:0000313" key="6">
    <source>
        <dbReference type="Proteomes" id="UP000197361"/>
    </source>
</evidence>
<dbReference type="EMBL" id="NISK01000003">
    <property type="protein sequence ID" value="OWQ96206.1"/>
    <property type="molecule type" value="Genomic_DNA"/>
</dbReference>
<comment type="caution">
    <text evidence="5">The sequence shown here is derived from an EMBL/GenBank/DDBJ whole genome shotgun (WGS) entry which is preliminary data.</text>
</comment>
<organism evidence="5 6">
    <name type="scientific">Sphingopyxis bauzanensis</name>
    <dbReference type="NCBI Taxonomy" id="651663"/>
    <lineage>
        <taxon>Bacteria</taxon>
        <taxon>Pseudomonadati</taxon>
        <taxon>Pseudomonadota</taxon>
        <taxon>Alphaproteobacteria</taxon>
        <taxon>Sphingomonadales</taxon>
        <taxon>Sphingomonadaceae</taxon>
        <taxon>Sphingopyxis</taxon>
    </lineage>
</organism>
<dbReference type="PROSITE" id="PS50043">
    <property type="entry name" value="HTH_LUXR_2"/>
    <property type="match status" value="1"/>
</dbReference>
<evidence type="ECO:0000313" key="5">
    <source>
        <dbReference type="EMBL" id="OWQ96206.1"/>
    </source>
</evidence>
<name>A0A246JTQ2_9SPHN</name>
<dbReference type="Proteomes" id="UP000197361">
    <property type="component" value="Unassembled WGS sequence"/>
</dbReference>
<keyword evidence="3" id="KW-0804">Transcription</keyword>
<dbReference type="PANTHER" id="PTHR44688">
    <property type="entry name" value="DNA-BINDING TRANSCRIPTIONAL ACTIVATOR DEVR_DOSR"/>
    <property type="match status" value="1"/>
</dbReference>
<dbReference type="GO" id="GO:0006355">
    <property type="term" value="P:regulation of DNA-templated transcription"/>
    <property type="evidence" value="ECO:0007669"/>
    <property type="project" value="InterPro"/>
</dbReference>
<dbReference type="OrthoDB" id="3679796at2"/>
<dbReference type="SUPFAM" id="SSF46894">
    <property type="entry name" value="C-terminal effector domain of the bipartite response regulators"/>
    <property type="match status" value="1"/>
</dbReference>
<evidence type="ECO:0000256" key="2">
    <source>
        <dbReference type="ARBA" id="ARBA00023125"/>
    </source>
</evidence>
<gene>
    <name evidence="5" type="ORF">CDQ92_15340</name>
</gene>
<dbReference type="Gene3D" id="1.10.10.10">
    <property type="entry name" value="Winged helix-like DNA-binding domain superfamily/Winged helix DNA-binding domain"/>
    <property type="match status" value="1"/>
</dbReference>
<dbReference type="InterPro" id="IPR036388">
    <property type="entry name" value="WH-like_DNA-bd_sf"/>
</dbReference>
<evidence type="ECO:0000256" key="3">
    <source>
        <dbReference type="ARBA" id="ARBA00023163"/>
    </source>
</evidence>
<dbReference type="PANTHER" id="PTHR44688:SF16">
    <property type="entry name" value="DNA-BINDING TRANSCRIPTIONAL ACTIVATOR DEVR_DOSR"/>
    <property type="match status" value="1"/>
</dbReference>
<dbReference type="CDD" id="cd06170">
    <property type="entry name" value="LuxR_C_like"/>
    <property type="match status" value="1"/>
</dbReference>
<keyword evidence="2" id="KW-0238">DNA-binding</keyword>
<proteinExistence type="predicted"/>
<reference evidence="5 6" key="1">
    <citation type="journal article" date="2010" name="Int. J. Syst. Evol. Microbiol.">
        <title>Sphingopyxis bauzanensis sp. nov., a psychrophilic bacterium isolated from soil.</title>
        <authorList>
            <person name="Zhang D.C."/>
            <person name="Liu H.C."/>
            <person name="Xin Y.H."/>
            <person name="Zhou Y.G."/>
            <person name="Schinner F."/>
            <person name="Margesin R."/>
        </authorList>
    </citation>
    <scope>NUCLEOTIDE SEQUENCE [LARGE SCALE GENOMIC DNA]</scope>
    <source>
        <strain evidence="5 6">DSM 22271</strain>
    </source>
</reference>
<dbReference type="InterPro" id="IPR016032">
    <property type="entry name" value="Sig_transdc_resp-reg_C-effctor"/>
</dbReference>
<keyword evidence="1" id="KW-0805">Transcription regulation</keyword>
<evidence type="ECO:0000259" key="4">
    <source>
        <dbReference type="PROSITE" id="PS50043"/>
    </source>
</evidence>
<dbReference type="AlphaFoldDB" id="A0A246JTQ2"/>